<organism evidence="1 2">
    <name type="scientific">Aduncisulcus paluster</name>
    <dbReference type="NCBI Taxonomy" id="2918883"/>
    <lineage>
        <taxon>Eukaryota</taxon>
        <taxon>Metamonada</taxon>
        <taxon>Carpediemonas-like organisms</taxon>
        <taxon>Aduncisulcus</taxon>
    </lineage>
</organism>
<dbReference type="EMBL" id="BQXS01010047">
    <property type="protein sequence ID" value="GKT32756.1"/>
    <property type="molecule type" value="Genomic_DNA"/>
</dbReference>
<accession>A0ABQ5KJT6</accession>
<protein>
    <submittedName>
        <fullName evidence="1">Uncharacterized protein</fullName>
    </submittedName>
</protein>
<gene>
    <name evidence="1" type="ORF">ADUPG1_006831</name>
</gene>
<keyword evidence="2" id="KW-1185">Reference proteome</keyword>
<sequence length="328" mass="37797">MNKPKHGTSIELKGKEKDSEIHGLLQILDETRNLKRRKLDVTLESLTQESQIPQGKKNFPHILENYLSLGKIIDSIFTHSEDVSIQFSMIQHQIRYDYKFDGIFDLKTFRKLLFLIPNAWNIYYGSSKTYSRSDESNGLLVEQIKIRGYDSNSKRVEYFKNNINSFLEDKKKIYGMKIQAKEGPESMSQKIANHLLFVLRFDRGDYDEGFILYLDSRIEKVALPPYPRESPFSKIKPKKISKKGASSFSRLYSSQSGAAALSFLAKKSSKNTAPSILGKIRHSSQKEPLTQEIPFERERKAKRLCSILDSDLIKEIDRDIQSSNLSIK</sequence>
<name>A0ABQ5KJT6_9EUKA</name>
<proteinExistence type="predicted"/>
<comment type="caution">
    <text evidence="1">The sequence shown here is derived from an EMBL/GenBank/DDBJ whole genome shotgun (WGS) entry which is preliminary data.</text>
</comment>
<dbReference type="Proteomes" id="UP001057375">
    <property type="component" value="Unassembled WGS sequence"/>
</dbReference>
<evidence type="ECO:0000313" key="1">
    <source>
        <dbReference type="EMBL" id="GKT32756.1"/>
    </source>
</evidence>
<reference evidence="1" key="1">
    <citation type="submission" date="2022-03" db="EMBL/GenBank/DDBJ databases">
        <title>Draft genome sequence of Aduncisulcus paluster, a free-living microaerophilic Fornicata.</title>
        <authorList>
            <person name="Yuyama I."/>
            <person name="Kume K."/>
            <person name="Tamura T."/>
            <person name="Inagaki Y."/>
            <person name="Hashimoto T."/>
        </authorList>
    </citation>
    <scope>NUCLEOTIDE SEQUENCE</scope>
    <source>
        <strain evidence="1">NY0171</strain>
    </source>
</reference>
<evidence type="ECO:0000313" key="2">
    <source>
        <dbReference type="Proteomes" id="UP001057375"/>
    </source>
</evidence>